<evidence type="ECO:0000313" key="2">
    <source>
        <dbReference type="EMBL" id="KIK12367.1"/>
    </source>
</evidence>
<feature type="region of interest" description="Disordered" evidence="1">
    <location>
        <begin position="339"/>
        <end position="387"/>
    </location>
</feature>
<dbReference type="EMBL" id="KN834089">
    <property type="protein sequence ID" value="KIK12367.1"/>
    <property type="molecule type" value="Genomic_DNA"/>
</dbReference>
<reference evidence="2 3" key="1">
    <citation type="submission" date="2014-04" db="EMBL/GenBank/DDBJ databases">
        <authorList>
            <consortium name="DOE Joint Genome Institute"/>
            <person name="Kuo A."/>
            <person name="Kohler A."/>
            <person name="Costa M.D."/>
            <person name="Nagy L.G."/>
            <person name="Floudas D."/>
            <person name="Copeland A."/>
            <person name="Barry K.W."/>
            <person name="Cichocki N."/>
            <person name="Veneault-Fourrey C."/>
            <person name="LaButti K."/>
            <person name="Lindquist E.A."/>
            <person name="Lipzen A."/>
            <person name="Lundell T."/>
            <person name="Morin E."/>
            <person name="Murat C."/>
            <person name="Sun H."/>
            <person name="Tunlid A."/>
            <person name="Henrissat B."/>
            <person name="Grigoriev I.V."/>
            <person name="Hibbett D.S."/>
            <person name="Martin F."/>
            <person name="Nordberg H.P."/>
            <person name="Cantor M.N."/>
            <person name="Hua S.X."/>
        </authorList>
    </citation>
    <scope>NUCLEOTIDE SEQUENCE [LARGE SCALE GENOMIC DNA]</scope>
    <source>
        <strain evidence="2 3">441</strain>
    </source>
</reference>
<protein>
    <submittedName>
        <fullName evidence="2">Uncharacterized protein</fullName>
    </submittedName>
</protein>
<name>A0A0C9YPR2_9AGAM</name>
<accession>A0A0C9YPR2</accession>
<feature type="region of interest" description="Disordered" evidence="1">
    <location>
        <begin position="126"/>
        <end position="169"/>
    </location>
</feature>
<proteinExistence type="predicted"/>
<feature type="compositionally biased region" description="Basic and acidic residues" evidence="1">
    <location>
        <begin position="147"/>
        <end position="159"/>
    </location>
</feature>
<reference evidence="3" key="2">
    <citation type="submission" date="2015-01" db="EMBL/GenBank/DDBJ databases">
        <title>Evolutionary Origins and Diversification of the Mycorrhizal Mutualists.</title>
        <authorList>
            <consortium name="DOE Joint Genome Institute"/>
            <consortium name="Mycorrhizal Genomics Consortium"/>
            <person name="Kohler A."/>
            <person name="Kuo A."/>
            <person name="Nagy L.G."/>
            <person name="Floudas D."/>
            <person name="Copeland A."/>
            <person name="Barry K.W."/>
            <person name="Cichocki N."/>
            <person name="Veneault-Fourrey C."/>
            <person name="LaButti K."/>
            <person name="Lindquist E.A."/>
            <person name="Lipzen A."/>
            <person name="Lundell T."/>
            <person name="Morin E."/>
            <person name="Murat C."/>
            <person name="Riley R."/>
            <person name="Ohm R."/>
            <person name="Sun H."/>
            <person name="Tunlid A."/>
            <person name="Henrissat B."/>
            <person name="Grigoriev I.V."/>
            <person name="Hibbett D.S."/>
            <person name="Martin F."/>
        </authorList>
    </citation>
    <scope>NUCLEOTIDE SEQUENCE [LARGE SCALE GENOMIC DNA]</scope>
    <source>
        <strain evidence="3">441</strain>
    </source>
</reference>
<keyword evidence="3" id="KW-1185">Reference proteome</keyword>
<gene>
    <name evidence="2" type="ORF">PISMIDRAFT_18789</name>
</gene>
<evidence type="ECO:0000256" key="1">
    <source>
        <dbReference type="SAM" id="MobiDB-lite"/>
    </source>
</evidence>
<dbReference type="AlphaFoldDB" id="A0A0C9YPR2"/>
<feature type="compositionally biased region" description="Low complexity" evidence="1">
    <location>
        <begin position="126"/>
        <end position="143"/>
    </location>
</feature>
<dbReference type="Proteomes" id="UP000054018">
    <property type="component" value="Unassembled WGS sequence"/>
</dbReference>
<feature type="compositionally biased region" description="Basic and acidic residues" evidence="1">
    <location>
        <begin position="376"/>
        <end position="387"/>
    </location>
</feature>
<organism evidence="2 3">
    <name type="scientific">Pisolithus microcarpus 441</name>
    <dbReference type="NCBI Taxonomy" id="765257"/>
    <lineage>
        <taxon>Eukaryota</taxon>
        <taxon>Fungi</taxon>
        <taxon>Dikarya</taxon>
        <taxon>Basidiomycota</taxon>
        <taxon>Agaricomycotina</taxon>
        <taxon>Agaricomycetes</taxon>
        <taxon>Agaricomycetidae</taxon>
        <taxon>Boletales</taxon>
        <taxon>Sclerodermatineae</taxon>
        <taxon>Pisolithaceae</taxon>
        <taxon>Pisolithus</taxon>
    </lineage>
</organism>
<sequence length="387" mass="42234">MAALTRIDVKLHIAGIDFDEEEWLGLIGVILMNPMEGLHSIKAAQQLAQAGVVPLLEDAAVWQLVLRWVGDDSFSFDSFLQEMQDRFEERYNFNHWKTIFDQVFEASHEGTAVEVVRAAMSEHGVLNPPSVPNLSSSQALSSEESTDDPRNKGKSKAQESKVAGGDGNINENSDLIQVSVSIDDAIIIPPSTLQLSKERGYDVSRGPAVGAEGPVPAVDFPSGHLMALSKDSPWHDVPISFCVKVEDFSLHDQEYHVGHEVWITSGPSKGCRGMLRLVGRTLCMVRIHSSTMQFTNTAVVSDSGMLLNGTPLDFTRMAAFIALHRRLFAEIAPPPYHATPPPSLSAVDPLAEPGPSASTSNPWIVNTDDVAMPRPNKAEKQQIDYGT</sequence>
<dbReference type="HOGENOM" id="CLU_713934_0_0_1"/>
<dbReference type="OrthoDB" id="2658650at2759"/>
<evidence type="ECO:0000313" key="3">
    <source>
        <dbReference type="Proteomes" id="UP000054018"/>
    </source>
</evidence>